<keyword evidence="2" id="KW-1185">Reference proteome</keyword>
<comment type="caution">
    <text evidence="1">The sequence shown here is derived from an EMBL/GenBank/DDBJ whole genome shotgun (WGS) entry which is preliminary data.</text>
</comment>
<proteinExistence type="predicted"/>
<sequence length="84" mass="9761">MGDTHVANRPHARPLYRVIWINSDALIDGAEIIRSADDREAISTARWMVDSRSVELWDRDRFIARFDTKGVEICDEAEELRWAC</sequence>
<accession>A0ABW2BFA2</accession>
<organism evidence="1 2">
    <name type="scientific">Methylobacterium komagatae</name>
    <dbReference type="NCBI Taxonomy" id="374425"/>
    <lineage>
        <taxon>Bacteria</taxon>
        <taxon>Pseudomonadati</taxon>
        <taxon>Pseudomonadota</taxon>
        <taxon>Alphaproteobacteria</taxon>
        <taxon>Hyphomicrobiales</taxon>
        <taxon>Methylobacteriaceae</taxon>
        <taxon>Methylobacterium</taxon>
    </lineage>
</organism>
<name>A0ABW2BFA2_9HYPH</name>
<gene>
    <name evidence="1" type="ORF">ACFQE0_05335</name>
</gene>
<reference evidence="2" key="1">
    <citation type="journal article" date="2019" name="Int. J. Syst. Evol. Microbiol.">
        <title>The Global Catalogue of Microorganisms (GCM) 10K type strain sequencing project: providing services to taxonomists for standard genome sequencing and annotation.</title>
        <authorList>
            <consortium name="The Broad Institute Genomics Platform"/>
            <consortium name="The Broad Institute Genome Sequencing Center for Infectious Disease"/>
            <person name="Wu L."/>
            <person name="Ma J."/>
        </authorList>
    </citation>
    <scope>NUCLEOTIDE SEQUENCE [LARGE SCALE GENOMIC DNA]</scope>
    <source>
        <strain evidence="2">CCUG 48316</strain>
    </source>
</reference>
<protein>
    <submittedName>
        <fullName evidence="1">Uncharacterized protein</fullName>
    </submittedName>
</protein>
<evidence type="ECO:0000313" key="2">
    <source>
        <dbReference type="Proteomes" id="UP001596292"/>
    </source>
</evidence>
<dbReference type="RefSeq" id="WP_378967780.1">
    <property type="nucleotide sequence ID" value="NZ_JBHSWN010000001.1"/>
</dbReference>
<dbReference type="Proteomes" id="UP001596292">
    <property type="component" value="Unassembled WGS sequence"/>
</dbReference>
<evidence type="ECO:0000313" key="1">
    <source>
        <dbReference type="EMBL" id="MFC6789103.1"/>
    </source>
</evidence>
<dbReference type="EMBL" id="JBHSWN010000001">
    <property type="protein sequence ID" value="MFC6789103.1"/>
    <property type="molecule type" value="Genomic_DNA"/>
</dbReference>